<dbReference type="PROSITE" id="PS50893">
    <property type="entry name" value="ABC_TRANSPORTER_2"/>
    <property type="match status" value="1"/>
</dbReference>
<organism evidence="5 6">
    <name type="scientific">Leucobacter luti</name>
    <dbReference type="NCBI Taxonomy" id="340320"/>
    <lineage>
        <taxon>Bacteria</taxon>
        <taxon>Bacillati</taxon>
        <taxon>Actinomycetota</taxon>
        <taxon>Actinomycetes</taxon>
        <taxon>Micrococcales</taxon>
        <taxon>Microbacteriaceae</taxon>
        <taxon>Leucobacter</taxon>
    </lineage>
</organism>
<name>A0A4Q7TY76_9MICO</name>
<feature type="domain" description="ABC transporter" evidence="4">
    <location>
        <begin position="15"/>
        <end position="247"/>
    </location>
</feature>
<dbReference type="InterPro" id="IPR027417">
    <property type="entry name" value="P-loop_NTPase"/>
</dbReference>
<dbReference type="InterPro" id="IPR003439">
    <property type="entry name" value="ABC_transporter-like_ATP-bd"/>
</dbReference>
<dbReference type="RefSeq" id="WP_130453769.1">
    <property type="nucleotide sequence ID" value="NZ_QYAG01000001.1"/>
</dbReference>
<dbReference type="Proteomes" id="UP000291832">
    <property type="component" value="Unassembled WGS sequence"/>
</dbReference>
<dbReference type="GO" id="GO:0016887">
    <property type="term" value="F:ATP hydrolysis activity"/>
    <property type="evidence" value="ECO:0007669"/>
    <property type="project" value="InterPro"/>
</dbReference>
<evidence type="ECO:0000256" key="3">
    <source>
        <dbReference type="ARBA" id="ARBA00022840"/>
    </source>
</evidence>
<dbReference type="AlphaFoldDB" id="A0A4Q7TY76"/>
<dbReference type="GO" id="GO:0005886">
    <property type="term" value="C:plasma membrane"/>
    <property type="evidence" value="ECO:0007669"/>
    <property type="project" value="TreeGrafter"/>
</dbReference>
<dbReference type="InterPro" id="IPR003593">
    <property type="entry name" value="AAA+_ATPase"/>
</dbReference>
<keyword evidence="2" id="KW-0547">Nucleotide-binding</keyword>
<protein>
    <submittedName>
        <fullName evidence="5">Amino acid/amide ABC transporter ATP-binding protein 1 (HAAT family)</fullName>
    </submittedName>
</protein>
<evidence type="ECO:0000313" key="5">
    <source>
        <dbReference type="EMBL" id="RZT66156.1"/>
    </source>
</evidence>
<dbReference type="Gene3D" id="3.40.50.300">
    <property type="entry name" value="P-loop containing nucleotide triphosphate hydrolases"/>
    <property type="match status" value="1"/>
</dbReference>
<keyword evidence="6" id="KW-1185">Reference proteome</keyword>
<evidence type="ECO:0000256" key="2">
    <source>
        <dbReference type="ARBA" id="ARBA00022741"/>
    </source>
</evidence>
<comment type="caution">
    <text evidence="5">The sequence shown here is derived from an EMBL/GenBank/DDBJ whole genome shotgun (WGS) entry which is preliminary data.</text>
</comment>
<reference evidence="5 6" key="1">
    <citation type="journal article" date="2015" name="Stand. Genomic Sci.">
        <title>Genomic Encyclopedia of Bacterial and Archaeal Type Strains, Phase III: the genomes of soil and plant-associated and newly described type strains.</title>
        <authorList>
            <person name="Whitman W.B."/>
            <person name="Woyke T."/>
            <person name="Klenk H.P."/>
            <person name="Zhou Y."/>
            <person name="Lilburn T.G."/>
            <person name="Beck B.J."/>
            <person name="De Vos P."/>
            <person name="Vandamme P."/>
            <person name="Eisen J.A."/>
            <person name="Garrity G."/>
            <person name="Hugenholtz P."/>
            <person name="Kyrpides N.C."/>
        </authorList>
    </citation>
    <scope>NUCLEOTIDE SEQUENCE [LARGE SCALE GENOMIC DNA]</scope>
    <source>
        <strain evidence="5 6">RF6</strain>
    </source>
</reference>
<dbReference type="GO" id="GO:0005524">
    <property type="term" value="F:ATP binding"/>
    <property type="evidence" value="ECO:0007669"/>
    <property type="project" value="UniProtKB-KW"/>
</dbReference>
<accession>A0A4Q7TY76</accession>
<evidence type="ECO:0000313" key="6">
    <source>
        <dbReference type="Proteomes" id="UP000291832"/>
    </source>
</evidence>
<dbReference type="Pfam" id="PF00005">
    <property type="entry name" value="ABC_tran"/>
    <property type="match status" value="1"/>
</dbReference>
<proteinExistence type="predicted"/>
<gene>
    <name evidence="5" type="ORF">EV139_1585</name>
</gene>
<evidence type="ECO:0000259" key="4">
    <source>
        <dbReference type="PROSITE" id="PS50893"/>
    </source>
</evidence>
<evidence type="ECO:0000256" key="1">
    <source>
        <dbReference type="ARBA" id="ARBA00022448"/>
    </source>
</evidence>
<dbReference type="EMBL" id="SHKI01000004">
    <property type="protein sequence ID" value="RZT66156.1"/>
    <property type="molecule type" value="Genomic_DNA"/>
</dbReference>
<dbReference type="InterPro" id="IPR051120">
    <property type="entry name" value="ABC_AA/LPS_Transport"/>
</dbReference>
<sequence length="258" mass="27209">MMHSTAAPPAGTAGLRGESLSRAYAGVQALSDVTLDIPRGRVTGLIGANGAGKSTLVNILTGYDRPDTGRVTADGDDLTGVRAERRARRGVARTFQHGHLFSRCTVLENVEVTALACGAGRRAARTLARELLGELQLGEWMLHDADRLPHGVERRLGVARALATQPNYVLLDEPAAGLNDGEAAHLRGTMRAVAARDVGVLLIDHNMPLVFSSCDYIYVLGAGKNVLDGTPDAVRHDERLASSYLGSAAQQIADGALA</sequence>
<keyword evidence="3 5" id="KW-0067">ATP-binding</keyword>
<dbReference type="PANTHER" id="PTHR45772">
    <property type="entry name" value="CONSERVED COMPONENT OF ABC TRANSPORTER FOR NATURAL AMINO ACIDS-RELATED"/>
    <property type="match status" value="1"/>
</dbReference>
<dbReference type="OrthoDB" id="9805514at2"/>
<dbReference type="SMART" id="SM00382">
    <property type="entry name" value="AAA"/>
    <property type="match status" value="1"/>
</dbReference>
<keyword evidence="1" id="KW-0813">Transport</keyword>
<dbReference type="PANTHER" id="PTHR45772:SF9">
    <property type="entry name" value="CONSERVED COMPONENT OF ABC TRANSPORTER FOR NATURAL AMINO ACIDS"/>
    <property type="match status" value="1"/>
</dbReference>
<dbReference type="SUPFAM" id="SSF52540">
    <property type="entry name" value="P-loop containing nucleoside triphosphate hydrolases"/>
    <property type="match status" value="1"/>
</dbReference>